<comment type="caution">
    <text evidence="6">The sequence shown here is derived from an EMBL/GenBank/DDBJ whole genome shotgun (WGS) entry which is preliminary data.</text>
</comment>
<dbReference type="RefSeq" id="WP_135284016.1">
    <property type="nucleotide sequence ID" value="NZ_SMLL01000002.1"/>
</dbReference>
<organism evidence="6 7">
    <name type="scientific">Ramlibacter rhizophilus</name>
    <dbReference type="NCBI Taxonomy" id="1781167"/>
    <lineage>
        <taxon>Bacteria</taxon>
        <taxon>Pseudomonadati</taxon>
        <taxon>Pseudomonadota</taxon>
        <taxon>Betaproteobacteria</taxon>
        <taxon>Burkholderiales</taxon>
        <taxon>Comamonadaceae</taxon>
        <taxon>Ramlibacter</taxon>
    </lineage>
</organism>
<evidence type="ECO:0000256" key="2">
    <source>
        <dbReference type="ARBA" id="ARBA00023136"/>
    </source>
</evidence>
<dbReference type="EMBL" id="SMLL01000002">
    <property type="protein sequence ID" value="TFZ03217.1"/>
    <property type="molecule type" value="Genomic_DNA"/>
</dbReference>
<proteinExistence type="inferred from homology"/>
<dbReference type="InterPro" id="IPR017687">
    <property type="entry name" value="BamB"/>
</dbReference>
<dbReference type="InterPro" id="IPR018391">
    <property type="entry name" value="PQQ_b-propeller_rpt"/>
</dbReference>
<dbReference type="InterPro" id="IPR011047">
    <property type="entry name" value="Quinoprotein_ADH-like_sf"/>
</dbReference>
<dbReference type="InterPro" id="IPR015943">
    <property type="entry name" value="WD40/YVTN_repeat-like_dom_sf"/>
</dbReference>
<evidence type="ECO:0000256" key="3">
    <source>
        <dbReference type="ARBA" id="ARBA00023237"/>
    </source>
</evidence>
<comment type="function">
    <text evidence="4">Part of the outer membrane protein assembly complex, which is involved in assembly and insertion of beta-barrel proteins into the outer membrane.</text>
</comment>
<evidence type="ECO:0000259" key="5">
    <source>
        <dbReference type="Pfam" id="PF13360"/>
    </source>
</evidence>
<evidence type="ECO:0000256" key="1">
    <source>
        <dbReference type="ARBA" id="ARBA00022729"/>
    </source>
</evidence>
<dbReference type="OrthoDB" id="5173551at2"/>
<dbReference type="GO" id="GO:0043165">
    <property type="term" value="P:Gram-negative-bacterium-type cell outer membrane assembly"/>
    <property type="evidence" value="ECO:0007669"/>
    <property type="project" value="UniProtKB-UniRule"/>
</dbReference>
<feature type="domain" description="Pyrrolo-quinoline quinone repeat" evidence="5">
    <location>
        <begin position="83"/>
        <end position="311"/>
    </location>
</feature>
<dbReference type="PANTHER" id="PTHR34512">
    <property type="entry name" value="CELL SURFACE PROTEIN"/>
    <property type="match status" value="1"/>
</dbReference>
<dbReference type="AlphaFoldDB" id="A0A4Z0BV76"/>
<keyword evidence="2 4" id="KW-0472">Membrane</keyword>
<reference evidence="6 7" key="1">
    <citation type="submission" date="2019-03" db="EMBL/GenBank/DDBJ databases">
        <title>Ramlibacter rhizophilus CCTCC AB2015357, whole genome shotgun sequence.</title>
        <authorList>
            <person name="Zhang X."/>
            <person name="Feng G."/>
            <person name="Zhu H."/>
        </authorList>
    </citation>
    <scope>NUCLEOTIDE SEQUENCE [LARGE SCALE GENOMIC DNA]</scope>
    <source>
        <strain evidence="6 7">CCTCC AB2015357</strain>
    </source>
</reference>
<keyword evidence="7" id="KW-1185">Reference proteome</keyword>
<feature type="signal peptide" evidence="4">
    <location>
        <begin position="1"/>
        <end position="26"/>
    </location>
</feature>
<sequence length="385" mass="39596" precursor="true">MSGAPLVRGARVAVLVSLAAMLSACSALPSFLGGGPDRPKPAELAPNPALIGVRQAWSARIGDVGFPLSVQVNDTRVTVAAGDGTVAAFDAATGRELWRAAVGAPLAAGVGSDGTRSAVVTRENQLVGLADGKVAWREPLQAQSYTPPLVAGGRVFVLAADRSVTAHDGATGRRLWSLQRPGEPLVLRQAGVLLPVGNTLLVGQGGRLAALDPDTGNVRWEAPIGTSRGTNDVERLVDLVGPASRVGESVCARAFQAAVGCVDVQRGSVRWTRRASGAEGLAGDERQVFGTEADGRVQAWNRADGDPAWNTDLLKWRGLTAPLLIGRSVAVGDSTGLVHLLSREDGSLLNRLSTDGSAIAAAPVLAGNTLVVVTRSGGVFGFVPN</sequence>
<dbReference type="PANTHER" id="PTHR34512:SF30">
    <property type="entry name" value="OUTER MEMBRANE PROTEIN ASSEMBLY FACTOR BAMB"/>
    <property type="match status" value="1"/>
</dbReference>
<evidence type="ECO:0000313" key="6">
    <source>
        <dbReference type="EMBL" id="TFZ03217.1"/>
    </source>
</evidence>
<dbReference type="Gene3D" id="2.130.10.10">
    <property type="entry name" value="YVTN repeat-like/Quinoprotein amine dehydrogenase"/>
    <property type="match status" value="1"/>
</dbReference>
<name>A0A4Z0BV76_9BURK</name>
<dbReference type="NCBIfam" id="TIGR03300">
    <property type="entry name" value="assembly_YfgL"/>
    <property type="match status" value="1"/>
</dbReference>
<evidence type="ECO:0000313" key="7">
    <source>
        <dbReference type="Proteomes" id="UP000297564"/>
    </source>
</evidence>
<comment type="subunit">
    <text evidence="4">Part of the Bam complex.</text>
</comment>
<comment type="subcellular location">
    <subcellularLocation>
        <location evidence="4">Cell outer membrane</location>
    </subcellularLocation>
</comment>
<dbReference type="SMART" id="SM00564">
    <property type="entry name" value="PQQ"/>
    <property type="match status" value="4"/>
</dbReference>
<dbReference type="InterPro" id="IPR002372">
    <property type="entry name" value="PQQ_rpt_dom"/>
</dbReference>
<accession>A0A4Z0BV76</accession>
<feature type="chain" id="PRO_5021521586" description="Outer membrane protein assembly factor BamB" evidence="4">
    <location>
        <begin position="27"/>
        <end position="385"/>
    </location>
</feature>
<keyword evidence="1 4" id="KW-0732">Signal</keyword>
<dbReference type="SUPFAM" id="SSF50998">
    <property type="entry name" value="Quinoprotein alcohol dehydrogenase-like"/>
    <property type="match status" value="1"/>
</dbReference>
<dbReference type="GO" id="GO:0051205">
    <property type="term" value="P:protein insertion into membrane"/>
    <property type="evidence" value="ECO:0007669"/>
    <property type="project" value="UniProtKB-UniRule"/>
</dbReference>
<keyword evidence="3 4" id="KW-0998">Cell outer membrane</keyword>
<dbReference type="GO" id="GO:0009279">
    <property type="term" value="C:cell outer membrane"/>
    <property type="evidence" value="ECO:0007669"/>
    <property type="project" value="UniProtKB-SubCell"/>
</dbReference>
<dbReference type="Proteomes" id="UP000297564">
    <property type="component" value="Unassembled WGS sequence"/>
</dbReference>
<dbReference type="HAMAP" id="MF_00923">
    <property type="entry name" value="OM_assembly_BamB"/>
    <property type="match status" value="1"/>
</dbReference>
<gene>
    <name evidence="4 6" type="primary">bamB</name>
    <name evidence="6" type="ORF">EZ242_04830</name>
</gene>
<evidence type="ECO:0000256" key="4">
    <source>
        <dbReference type="HAMAP-Rule" id="MF_00923"/>
    </source>
</evidence>
<dbReference type="Pfam" id="PF13360">
    <property type="entry name" value="PQQ_2"/>
    <property type="match status" value="1"/>
</dbReference>
<protein>
    <recommendedName>
        <fullName evidence="4">Outer membrane protein assembly factor BamB</fullName>
    </recommendedName>
</protein>
<comment type="similarity">
    <text evidence="4">Belongs to the BamB family.</text>
</comment>